<dbReference type="PANTHER" id="PTHR24567:SF28">
    <property type="entry name" value="LISTERIOLYSIN REGULATORY PROTEIN"/>
    <property type="match status" value="1"/>
</dbReference>
<feature type="domain" description="Cyclic nucleotide-binding" evidence="4">
    <location>
        <begin position="19"/>
        <end position="140"/>
    </location>
</feature>
<dbReference type="SMART" id="SM00419">
    <property type="entry name" value="HTH_CRP"/>
    <property type="match status" value="1"/>
</dbReference>
<dbReference type="PROSITE" id="PS50042">
    <property type="entry name" value="CNMP_BINDING_3"/>
    <property type="match status" value="1"/>
</dbReference>
<dbReference type="InterPro" id="IPR050397">
    <property type="entry name" value="Env_Response_Regulators"/>
</dbReference>
<evidence type="ECO:0000256" key="3">
    <source>
        <dbReference type="ARBA" id="ARBA00023163"/>
    </source>
</evidence>
<dbReference type="PROSITE" id="PS51063">
    <property type="entry name" value="HTH_CRP_2"/>
    <property type="match status" value="1"/>
</dbReference>
<dbReference type="SUPFAM" id="SSF46785">
    <property type="entry name" value="Winged helix' DNA-binding domain"/>
    <property type="match status" value="1"/>
</dbReference>
<dbReference type="CDD" id="cd00092">
    <property type="entry name" value="HTH_CRP"/>
    <property type="match status" value="1"/>
</dbReference>
<keyword evidence="3" id="KW-0804">Transcription</keyword>
<accession>A0A4R2EN98</accession>
<dbReference type="InterPro" id="IPR036390">
    <property type="entry name" value="WH_DNA-bd_sf"/>
</dbReference>
<dbReference type="SUPFAM" id="SSF51206">
    <property type="entry name" value="cAMP-binding domain-like"/>
    <property type="match status" value="1"/>
</dbReference>
<dbReference type="InterPro" id="IPR014710">
    <property type="entry name" value="RmlC-like_jellyroll"/>
</dbReference>
<proteinExistence type="predicted"/>
<dbReference type="InterPro" id="IPR018490">
    <property type="entry name" value="cNMP-bd_dom_sf"/>
</dbReference>
<dbReference type="GO" id="GO:0003677">
    <property type="term" value="F:DNA binding"/>
    <property type="evidence" value="ECO:0007669"/>
    <property type="project" value="UniProtKB-KW"/>
</dbReference>
<evidence type="ECO:0000256" key="2">
    <source>
        <dbReference type="ARBA" id="ARBA00023125"/>
    </source>
</evidence>
<evidence type="ECO:0000256" key="1">
    <source>
        <dbReference type="ARBA" id="ARBA00023015"/>
    </source>
</evidence>
<reference evidence="6 7" key="1">
    <citation type="submission" date="2019-03" db="EMBL/GenBank/DDBJ databases">
        <title>Genomic Encyclopedia of Archaeal and Bacterial Type Strains, Phase II (KMG-II): from individual species to whole genera.</title>
        <authorList>
            <person name="Goeker M."/>
        </authorList>
    </citation>
    <scope>NUCLEOTIDE SEQUENCE [LARGE SCALE GENOMIC DNA]</scope>
    <source>
        <strain evidence="6 7">RL-C</strain>
    </source>
</reference>
<name>A0A4R2EN98_9BACT</name>
<dbReference type="Gene3D" id="1.10.10.10">
    <property type="entry name" value="Winged helix-like DNA-binding domain superfamily/Winged helix DNA-binding domain"/>
    <property type="match status" value="1"/>
</dbReference>
<evidence type="ECO:0000313" key="7">
    <source>
        <dbReference type="Proteomes" id="UP000294830"/>
    </source>
</evidence>
<dbReference type="RefSeq" id="WP_131838755.1">
    <property type="nucleotide sequence ID" value="NZ_SLWB01000004.1"/>
</dbReference>
<dbReference type="Pfam" id="PF13545">
    <property type="entry name" value="HTH_Crp_2"/>
    <property type="match status" value="1"/>
</dbReference>
<evidence type="ECO:0000259" key="4">
    <source>
        <dbReference type="PROSITE" id="PS50042"/>
    </source>
</evidence>
<gene>
    <name evidence="6" type="ORF">CLV25_104156</name>
</gene>
<dbReference type="Proteomes" id="UP000294830">
    <property type="component" value="Unassembled WGS sequence"/>
</dbReference>
<dbReference type="OrthoDB" id="1116216at2"/>
<dbReference type="InterPro" id="IPR000595">
    <property type="entry name" value="cNMP-bd_dom"/>
</dbReference>
<dbReference type="EMBL" id="SLWB01000004">
    <property type="protein sequence ID" value="TCN70201.1"/>
    <property type="molecule type" value="Genomic_DNA"/>
</dbReference>
<dbReference type="SMART" id="SM00100">
    <property type="entry name" value="cNMP"/>
    <property type="match status" value="1"/>
</dbReference>
<keyword evidence="1" id="KW-0805">Transcription regulation</keyword>
<keyword evidence="7" id="KW-1185">Reference proteome</keyword>
<dbReference type="InterPro" id="IPR012318">
    <property type="entry name" value="HTH_CRP"/>
</dbReference>
<dbReference type="PANTHER" id="PTHR24567">
    <property type="entry name" value="CRP FAMILY TRANSCRIPTIONAL REGULATORY PROTEIN"/>
    <property type="match status" value="1"/>
</dbReference>
<dbReference type="AlphaFoldDB" id="A0A4R2EN98"/>
<dbReference type="GO" id="GO:0003700">
    <property type="term" value="F:DNA-binding transcription factor activity"/>
    <property type="evidence" value="ECO:0007669"/>
    <property type="project" value="TreeGrafter"/>
</dbReference>
<comment type="caution">
    <text evidence="6">The sequence shown here is derived from an EMBL/GenBank/DDBJ whole genome shotgun (WGS) entry which is preliminary data.</text>
</comment>
<dbReference type="PRINTS" id="PR00034">
    <property type="entry name" value="HTHCRP"/>
</dbReference>
<keyword evidence="2" id="KW-0238">DNA-binding</keyword>
<dbReference type="CDD" id="cd00038">
    <property type="entry name" value="CAP_ED"/>
    <property type="match status" value="1"/>
</dbReference>
<dbReference type="Gene3D" id="2.60.120.10">
    <property type="entry name" value="Jelly Rolls"/>
    <property type="match status" value="1"/>
</dbReference>
<organism evidence="6 7">
    <name type="scientific">Acetobacteroides hydrogenigenes</name>
    <dbReference type="NCBI Taxonomy" id="979970"/>
    <lineage>
        <taxon>Bacteria</taxon>
        <taxon>Pseudomonadati</taxon>
        <taxon>Bacteroidota</taxon>
        <taxon>Bacteroidia</taxon>
        <taxon>Bacteroidales</taxon>
        <taxon>Rikenellaceae</taxon>
        <taxon>Acetobacteroides</taxon>
    </lineage>
</organism>
<feature type="domain" description="HTH crp-type" evidence="5">
    <location>
        <begin position="154"/>
        <end position="223"/>
    </location>
</feature>
<sequence>MGNNGMLCSCKECIVRNLIFEHVSVDELADYCSTKTERNYKKGEAIIHEGDPITSFLYIQKGLVKLHRHTADSAYDQIISIALPFDLISILSVFSDTRYNLSITAIEDTVVCEFDLNRIKDLVRTNGEFALDLLARISRTTDNILRRNNDINSKNLRGRIAYILLFFSNDIYKNRFFELPISRKEIAELIGMTTENVIRILSEFRKEHIIRINGKEIEIEDADKLKMICLHG</sequence>
<protein>
    <submittedName>
        <fullName evidence="6">CRP/FNR family transcriptional regulator</fullName>
    </submittedName>
</protein>
<dbReference type="InterPro" id="IPR036388">
    <property type="entry name" value="WH-like_DNA-bd_sf"/>
</dbReference>
<dbReference type="Pfam" id="PF00027">
    <property type="entry name" value="cNMP_binding"/>
    <property type="match status" value="1"/>
</dbReference>
<dbReference type="GO" id="GO:0005829">
    <property type="term" value="C:cytosol"/>
    <property type="evidence" value="ECO:0007669"/>
    <property type="project" value="TreeGrafter"/>
</dbReference>
<evidence type="ECO:0000313" key="6">
    <source>
        <dbReference type="EMBL" id="TCN70201.1"/>
    </source>
</evidence>
<evidence type="ECO:0000259" key="5">
    <source>
        <dbReference type="PROSITE" id="PS51063"/>
    </source>
</evidence>